<feature type="transmembrane region" description="Helical" evidence="2">
    <location>
        <begin position="675"/>
        <end position="693"/>
    </location>
</feature>
<dbReference type="InterPro" id="IPR002123">
    <property type="entry name" value="Plipid/glycerol_acylTrfase"/>
</dbReference>
<dbReference type="GO" id="GO:0006631">
    <property type="term" value="P:fatty acid metabolic process"/>
    <property type="evidence" value="ECO:0007669"/>
    <property type="project" value="TreeGrafter"/>
</dbReference>
<feature type="transmembrane region" description="Helical" evidence="2">
    <location>
        <begin position="366"/>
        <end position="387"/>
    </location>
</feature>
<dbReference type="PROSITE" id="PS00455">
    <property type="entry name" value="AMP_BINDING"/>
    <property type="match status" value="1"/>
</dbReference>
<dbReference type="EMBL" id="CP123388">
    <property type="protein sequence ID" value="XCC97565.1"/>
    <property type="molecule type" value="Genomic_DNA"/>
</dbReference>
<dbReference type="InterPro" id="IPR036259">
    <property type="entry name" value="MFS_trans_sf"/>
</dbReference>
<proteinExistence type="inferred from homology"/>
<gene>
    <name evidence="4" type="ORF">PVT71_26410</name>
</gene>
<dbReference type="InterPro" id="IPR042099">
    <property type="entry name" value="ANL_N_sf"/>
</dbReference>
<feature type="transmembrane region" description="Helical" evidence="2">
    <location>
        <begin position="325"/>
        <end position="346"/>
    </location>
</feature>
<dbReference type="Pfam" id="PF00501">
    <property type="entry name" value="AMP-binding"/>
    <property type="match status" value="1"/>
</dbReference>
<dbReference type="GO" id="GO:0016746">
    <property type="term" value="F:acyltransferase activity"/>
    <property type="evidence" value="ECO:0007669"/>
    <property type="project" value="InterPro"/>
</dbReference>
<feature type="transmembrane region" description="Helical" evidence="2">
    <location>
        <begin position="284"/>
        <end position="305"/>
    </location>
</feature>
<dbReference type="InterPro" id="IPR000873">
    <property type="entry name" value="AMP-dep_synth/lig_dom"/>
</dbReference>
<dbReference type="CDD" id="cd07989">
    <property type="entry name" value="LPLAT_AGPAT-like"/>
    <property type="match status" value="1"/>
</dbReference>
<dbReference type="CDD" id="cd06173">
    <property type="entry name" value="MFS_MefA_like"/>
    <property type="match status" value="1"/>
</dbReference>
<dbReference type="SUPFAM" id="SSF69593">
    <property type="entry name" value="Glycerol-3-phosphate (1)-acyltransferase"/>
    <property type="match status" value="1"/>
</dbReference>
<feature type="transmembrane region" description="Helical" evidence="2">
    <location>
        <begin position="253"/>
        <end position="277"/>
    </location>
</feature>
<protein>
    <submittedName>
        <fullName evidence="4">AMP-binding protein</fullName>
    </submittedName>
</protein>
<evidence type="ECO:0000259" key="3">
    <source>
        <dbReference type="SMART" id="SM00563"/>
    </source>
</evidence>
<reference evidence="4" key="1">
    <citation type="submission" date="2023-02" db="EMBL/GenBank/DDBJ databases">
        <title>Description and genomic characterization of Salipiger bruguierae sp. nov., isolated from the sediment of mangrove plant Bruguiera sexangula.</title>
        <authorList>
            <person name="Long M."/>
        </authorList>
    </citation>
    <scope>NUCLEOTIDE SEQUENCE</scope>
    <source>
        <strain evidence="4">H15</strain>
        <plasmid evidence="4">unnamed3</plasmid>
    </source>
</reference>
<dbReference type="SUPFAM" id="SSF103473">
    <property type="entry name" value="MFS general substrate transporter"/>
    <property type="match status" value="1"/>
</dbReference>
<sequence length="1126" mass="117510">MIIDSERFSAQIGILMTAMLGALNDNLVKAAIIVFAALTVPAEQAAQVGLMAGGLLVLPFVLFSGLAGAAADRFEKAGLIRLVKLSELGLACLATAAMAWGSLPAMLAVVFLMGAQSAFFGPLKLGWLPERLDEEQLTATNGWMETLTFLGILGGTVAGGLLAGPGTLVWAGVAAIGIALLGIGAARMLPRGRAADPSARLPLNPVAGGLGTLRSLWADGAARRAALLSAWFWAAGSVYLSTLPAQLRAALGVGQVAVTLVMALFALGIGAGAALAARRLRGRVGAGLLLPSALVLTAATFGVWAGFDRLPQGAGLAALTATAPGFFLCAALFLVALGGGMFAVPLKSVIQSRAEPASRARCMAGLNLLSSAVIFAASGAVALAMAAGVTPSGIYLGLAFSALAALVASCLFFPRETLRTAARFVLCRWFRVEIEGAEHLDTRGPVVFVSNHLSFIDGPLLQALIERDVAVAVNTHWAGGRLLRPLVRLCNLQPIDPQSPMGAKTLAQKVRGGGAALVFPEGRISTHGGLMKVYPGTAWMVDLADAPVVRITLEGAEASRFNRRIPGLARRLFPRLRVTVAAPRRLELDPALRGGARRKAATVALQSMLEEGRCEAAMRPGSIPELYAEAKGRLDGTLTAVTDPLGNALTHRRLSLAAAAFSRQIMARTEAGERVGVLLPGVSAVAVVLMGLWRAGRVPAILNPTLGPAPMLSAIETGAITRLLTSRAFIEKAGLQEVIAHLEASSIEMLWTDDLKAAITRGAKLRALWDARRPAEVRTQRDDPAVVLFTSGTEGAPKGVVLTHGNLIANIAQLRARTDIGSRDRVLSAMPVFHSLGLTGGLLLPLVTGAPLMIYPSPLHYKVVPEMAYVHQATLILGTDTFLSGWARKAEAYDFSSVRAAIAGAEPVKPATREIWSQRFGVRILEGYGATEAGPVIALNTPMESRAGTVGRPLTGIELRLEPVPGLAGKRLWVRGPNVMAGYLMPGDGGALTPVAGGWYDTGDVVEVDAEGYVSIVGRVKRFAKIGGEMVPLAACEELAARCWPEARVAAISLPDPRKGERIVLATDAPGAERAALIQAARASGLAEIMVPSEVVVLREIRLLASGKTDYPAVTGAVLGTEGVAA</sequence>
<dbReference type="PANTHER" id="PTHR43201:SF8">
    <property type="entry name" value="ACYL-COA SYNTHETASE FAMILY MEMBER 3"/>
    <property type="match status" value="1"/>
</dbReference>
<accession>A0AAU8ATC0</accession>
<dbReference type="SUPFAM" id="SSF56801">
    <property type="entry name" value="Acetyl-CoA synthetase-like"/>
    <property type="match status" value="1"/>
</dbReference>
<keyword evidence="4" id="KW-0614">Plasmid</keyword>
<feature type="domain" description="Phospholipid/glycerol acyltransferase" evidence="3">
    <location>
        <begin position="446"/>
        <end position="556"/>
    </location>
</feature>
<comment type="similarity">
    <text evidence="1">Belongs to the ATP-dependent AMP-binding enzyme family.</text>
</comment>
<dbReference type="RefSeq" id="WP_353476454.1">
    <property type="nucleotide sequence ID" value="NZ_CP123388.1"/>
</dbReference>
<name>A0AAU8ATC0_9RHOB</name>
<dbReference type="Pfam" id="PF01553">
    <property type="entry name" value="Acyltransferase"/>
    <property type="match status" value="1"/>
</dbReference>
<dbReference type="Gene3D" id="3.40.50.12780">
    <property type="entry name" value="N-terminal domain of ligase-like"/>
    <property type="match status" value="1"/>
</dbReference>
<feature type="transmembrane region" description="Helical" evidence="2">
    <location>
        <begin position="225"/>
        <end position="247"/>
    </location>
</feature>
<dbReference type="GO" id="GO:0031956">
    <property type="term" value="F:medium-chain fatty acid-CoA ligase activity"/>
    <property type="evidence" value="ECO:0007669"/>
    <property type="project" value="TreeGrafter"/>
</dbReference>
<feature type="transmembrane region" description="Helical" evidence="2">
    <location>
        <begin position="169"/>
        <end position="190"/>
    </location>
</feature>
<dbReference type="AlphaFoldDB" id="A0AAU8ATC0"/>
<dbReference type="InterPro" id="IPR020845">
    <property type="entry name" value="AMP-binding_CS"/>
</dbReference>
<dbReference type="Gene3D" id="1.20.1250.20">
    <property type="entry name" value="MFS general substrate transporter like domains"/>
    <property type="match status" value="1"/>
</dbReference>
<feature type="transmembrane region" description="Helical" evidence="2">
    <location>
        <begin position="50"/>
        <end position="70"/>
    </location>
</feature>
<geneLocation type="plasmid" evidence="4">
    <name>unnamed3</name>
</geneLocation>
<dbReference type="PANTHER" id="PTHR43201">
    <property type="entry name" value="ACYL-COA SYNTHETASE"/>
    <property type="match status" value="1"/>
</dbReference>
<keyword evidence="2" id="KW-0812">Transmembrane</keyword>
<feature type="transmembrane region" description="Helical" evidence="2">
    <location>
        <begin position="82"/>
        <end position="100"/>
    </location>
</feature>
<feature type="transmembrane region" description="Helical" evidence="2">
    <location>
        <begin position="393"/>
        <end position="413"/>
    </location>
</feature>
<evidence type="ECO:0000256" key="2">
    <source>
        <dbReference type="SAM" id="Phobius"/>
    </source>
</evidence>
<dbReference type="InterPro" id="IPR045851">
    <property type="entry name" value="AMP-bd_C_sf"/>
</dbReference>
<keyword evidence="2" id="KW-1133">Transmembrane helix</keyword>
<evidence type="ECO:0000313" key="4">
    <source>
        <dbReference type="EMBL" id="XCC97565.1"/>
    </source>
</evidence>
<evidence type="ECO:0000256" key="1">
    <source>
        <dbReference type="ARBA" id="ARBA00006432"/>
    </source>
</evidence>
<keyword evidence="2" id="KW-0472">Membrane</keyword>
<feature type="transmembrane region" description="Helical" evidence="2">
    <location>
        <begin position="12"/>
        <end position="38"/>
    </location>
</feature>
<dbReference type="SMART" id="SM00563">
    <property type="entry name" value="PlsC"/>
    <property type="match status" value="1"/>
</dbReference>
<organism evidence="4">
    <name type="scientific">Alloyangia sp. H15</name>
    <dbReference type="NCBI Taxonomy" id="3029062"/>
    <lineage>
        <taxon>Bacteria</taxon>
        <taxon>Pseudomonadati</taxon>
        <taxon>Pseudomonadota</taxon>
        <taxon>Alphaproteobacteria</taxon>
        <taxon>Rhodobacterales</taxon>
        <taxon>Roseobacteraceae</taxon>
        <taxon>Alloyangia</taxon>
    </lineage>
</organism>
<dbReference type="Gene3D" id="3.30.300.30">
    <property type="match status" value="1"/>
</dbReference>